<dbReference type="EMBL" id="JAJSOW010000003">
    <property type="protein sequence ID" value="KAI9195965.1"/>
    <property type="molecule type" value="Genomic_DNA"/>
</dbReference>
<accession>A0AAD5JEW8</accession>
<keyword evidence="2" id="KW-1185">Reference proteome</keyword>
<organism evidence="1 2">
    <name type="scientific">Acer negundo</name>
    <name type="common">Box elder</name>
    <dbReference type="NCBI Taxonomy" id="4023"/>
    <lineage>
        <taxon>Eukaryota</taxon>
        <taxon>Viridiplantae</taxon>
        <taxon>Streptophyta</taxon>
        <taxon>Embryophyta</taxon>
        <taxon>Tracheophyta</taxon>
        <taxon>Spermatophyta</taxon>
        <taxon>Magnoliopsida</taxon>
        <taxon>eudicotyledons</taxon>
        <taxon>Gunneridae</taxon>
        <taxon>Pentapetalae</taxon>
        <taxon>rosids</taxon>
        <taxon>malvids</taxon>
        <taxon>Sapindales</taxon>
        <taxon>Sapindaceae</taxon>
        <taxon>Hippocastanoideae</taxon>
        <taxon>Acereae</taxon>
        <taxon>Acer</taxon>
    </lineage>
</organism>
<proteinExistence type="predicted"/>
<sequence length="201" mass="21225">MDMVGRGSEGFEAGEGVQLVKWLSMDKIGSARGVKVDLRAVGMDIDKGVSKIIGSDAVVGSVEPAKTQVGPKAGKWKMWARDGVKTDGGMDGDSSLGKCKVDKGDSNMGRKKKKMAIVEGDSCLAGGIGDRGGRGSWLIWGGGRIMGLMGWFLWRSKFCGEKDRWIWGGGRRFVAKKMDGLGGGSGGVDLVVDRCRFGGGC</sequence>
<reference evidence="1" key="2">
    <citation type="submission" date="2023-02" db="EMBL/GenBank/DDBJ databases">
        <authorList>
            <person name="Swenson N.G."/>
            <person name="Wegrzyn J.L."/>
            <person name="Mcevoy S.L."/>
        </authorList>
    </citation>
    <scope>NUCLEOTIDE SEQUENCE</scope>
    <source>
        <strain evidence="1">91603</strain>
        <tissue evidence="1">Leaf</tissue>
    </source>
</reference>
<comment type="caution">
    <text evidence="1">The sequence shown here is derived from an EMBL/GenBank/DDBJ whole genome shotgun (WGS) entry which is preliminary data.</text>
</comment>
<protein>
    <submittedName>
        <fullName evidence="1">Uncharacterized protein</fullName>
    </submittedName>
</protein>
<gene>
    <name evidence="1" type="ORF">LWI28_019821</name>
</gene>
<evidence type="ECO:0000313" key="2">
    <source>
        <dbReference type="Proteomes" id="UP001064489"/>
    </source>
</evidence>
<dbReference type="Proteomes" id="UP001064489">
    <property type="component" value="Chromosome 1"/>
</dbReference>
<name>A0AAD5JEW8_ACENE</name>
<reference evidence="1" key="1">
    <citation type="journal article" date="2022" name="Plant J.">
        <title>Strategies of tolerance reflected in two North American maple genomes.</title>
        <authorList>
            <person name="McEvoy S.L."/>
            <person name="Sezen U.U."/>
            <person name="Trouern-Trend A."/>
            <person name="McMahon S.M."/>
            <person name="Schaberg P.G."/>
            <person name="Yang J."/>
            <person name="Wegrzyn J.L."/>
            <person name="Swenson N.G."/>
        </authorList>
    </citation>
    <scope>NUCLEOTIDE SEQUENCE</scope>
    <source>
        <strain evidence="1">91603</strain>
    </source>
</reference>
<dbReference type="AlphaFoldDB" id="A0AAD5JEW8"/>
<evidence type="ECO:0000313" key="1">
    <source>
        <dbReference type="EMBL" id="KAI9195965.1"/>
    </source>
</evidence>